<dbReference type="GO" id="GO:0015031">
    <property type="term" value="P:protein transport"/>
    <property type="evidence" value="ECO:0007669"/>
    <property type="project" value="InterPro"/>
</dbReference>
<evidence type="ECO:0000256" key="13">
    <source>
        <dbReference type="SAM" id="SignalP"/>
    </source>
</evidence>
<dbReference type="AlphaFoldDB" id="A0A371AV35"/>
<comment type="caution">
    <text evidence="15">The sequence shown here is derived from an EMBL/GenBank/DDBJ whole genome shotgun (WGS) entry which is preliminary data.</text>
</comment>
<sequence length="368" mass="41722">MFKKKLLMGVLCITMAAVAFGCGSKKNKDEKSQTEDQTSDESAASKIKYNVDDYVKLGDYKGIEVAKEEAKVTDEDLNTAIKNILQSYPETVKTDKQVVEKDDTVNIDYEGLLDGKAFDNGTQKGANLKIGSGTFIEGFEEQLIGAKVGEDKSIKVTFPKEYGNKDLAGKEVVFNVKINYIGEEKIPELTKEFIKTYTNKDMTIDEFKEQLKSELLEQKKTTIQTNRIDAVKTKVLENSKVKEFPKGLLEAKISDIKKQVTEQAKSQGMELEKFLTQNYAGLTLEDFNKQVKTSVEDRLNLLLITEAITKKEGLELTDKEYKEQVEKYANQMQSTVDVFEKQYGKDSIKEEFQLQKTWNFVSEKAVEK</sequence>
<dbReference type="InterPro" id="IPR005215">
    <property type="entry name" value="Trig_fac"/>
</dbReference>
<evidence type="ECO:0000256" key="12">
    <source>
        <dbReference type="RuleBase" id="RU003914"/>
    </source>
</evidence>
<keyword evidence="6 11" id="KW-0697">Rotamase</keyword>
<dbReference type="OrthoDB" id="9767721at2"/>
<dbReference type="Gene3D" id="3.10.50.40">
    <property type="match status" value="1"/>
</dbReference>
<dbReference type="GO" id="GO:0006457">
    <property type="term" value="P:protein folding"/>
    <property type="evidence" value="ECO:0007669"/>
    <property type="project" value="InterPro"/>
</dbReference>
<dbReference type="InterPro" id="IPR008881">
    <property type="entry name" value="Trigger_fac_ribosome-bd_bac"/>
</dbReference>
<evidence type="ECO:0000256" key="6">
    <source>
        <dbReference type="ARBA" id="ARBA00023110"/>
    </source>
</evidence>
<comment type="catalytic activity">
    <reaction evidence="1 11">
        <text>[protein]-peptidylproline (omega=180) = [protein]-peptidylproline (omega=0)</text>
        <dbReference type="Rhea" id="RHEA:16237"/>
        <dbReference type="Rhea" id="RHEA-COMP:10747"/>
        <dbReference type="Rhea" id="RHEA-COMP:10748"/>
        <dbReference type="ChEBI" id="CHEBI:83833"/>
        <dbReference type="ChEBI" id="CHEBI:83834"/>
        <dbReference type="EC" id="5.2.1.8"/>
    </reaction>
</comment>
<dbReference type="GO" id="GO:0051301">
    <property type="term" value="P:cell division"/>
    <property type="evidence" value="ECO:0007669"/>
    <property type="project" value="UniProtKB-KW"/>
</dbReference>
<evidence type="ECO:0000313" key="16">
    <source>
        <dbReference type="Proteomes" id="UP000255036"/>
    </source>
</evidence>
<feature type="signal peptide" evidence="13">
    <location>
        <begin position="1"/>
        <end position="21"/>
    </location>
</feature>
<keyword evidence="16" id="KW-1185">Reference proteome</keyword>
<evidence type="ECO:0000256" key="2">
    <source>
        <dbReference type="ARBA" id="ARBA00004496"/>
    </source>
</evidence>
<evidence type="ECO:0000256" key="3">
    <source>
        <dbReference type="ARBA" id="ARBA00005464"/>
    </source>
</evidence>
<dbReference type="PROSITE" id="PS51257">
    <property type="entry name" value="PROKAR_LIPOPROTEIN"/>
    <property type="match status" value="1"/>
</dbReference>
<evidence type="ECO:0000256" key="1">
    <source>
        <dbReference type="ARBA" id="ARBA00000971"/>
    </source>
</evidence>
<keyword evidence="13" id="KW-0732">Signal</keyword>
<name>A0A371AV35_9FIRM</name>
<evidence type="ECO:0000256" key="11">
    <source>
        <dbReference type="PROSITE-ProRule" id="PRU00277"/>
    </source>
</evidence>
<dbReference type="FunFam" id="3.10.50.40:FF:000001">
    <property type="entry name" value="Trigger factor"/>
    <property type="match status" value="1"/>
</dbReference>
<dbReference type="SUPFAM" id="SSF54534">
    <property type="entry name" value="FKBP-like"/>
    <property type="match status" value="1"/>
</dbReference>
<dbReference type="Pfam" id="PF00254">
    <property type="entry name" value="FKBP_C"/>
    <property type="match status" value="1"/>
</dbReference>
<feature type="chain" id="PRO_5039647846" description="Trigger factor" evidence="13">
    <location>
        <begin position="22"/>
        <end position="368"/>
    </location>
</feature>
<comment type="subcellular location">
    <subcellularLocation>
        <location evidence="2">Cytoplasm</location>
    </subcellularLocation>
</comment>
<dbReference type="SUPFAM" id="SSF109998">
    <property type="entry name" value="Triger factor/SurA peptide-binding domain-like"/>
    <property type="match status" value="1"/>
</dbReference>
<protein>
    <recommendedName>
        <fullName evidence="4 12">Trigger factor</fullName>
    </recommendedName>
</protein>
<evidence type="ECO:0000256" key="7">
    <source>
        <dbReference type="ARBA" id="ARBA00023186"/>
    </source>
</evidence>
<evidence type="ECO:0000256" key="5">
    <source>
        <dbReference type="ARBA" id="ARBA00022618"/>
    </source>
</evidence>
<evidence type="ECO:0000256" key="8">
    <source>
        <dbReference type="ARBA" id="ARBA00023235"/>
    </source>
</evidence>
<evidence type="ECO:0000256" key="9">
    <source>
        <dbReference type="ARBA" id="ARBA00023306"/>
    </source>
</evidence>
<gene>
    <name evidence="15" type="primary">tig</name>
    <name evidence="15" type="ORF">DWV06_09560</name>
</gene>
<dbReference type="EMBL" id="QRCT01000026">
    <property type="protein sequence ID" value="RDU23444.1"/>
    <property type="molecule type" value="Genomic_DNA"/>
</dbReference>
<dbReference type="Pfam" id="PF05698">
    <property type="entry name" value="Trigger_C"/>
    <property type="match status" value="1"/>
</dbReference>
<evidence type="ECO:0000313" key="15">
    <source>
        <dbReference type="EMBL" id="RDU23444.1"/>
    </source>
</evidence>
<proteinExistence type="inferred from homology"/>
<dbReference type="InterPro" id="IPR037041">
    <property type="entry name" value="Trigger_fac_C_sf"/>
</dbReference>
<dbReference type="InterPro" id="IPR027304">
    <property type="entry name" value="Trigger_fact/SurA_dom_sf"/>
</dbReference>
<dbReference type="GO" id="GO:0005737">
    <property type="term" value="C:cytoplasm"/>
    <property type="evidence" value="ECO:0007669"/>
    <property type="project" value="UniProtKB-SubCell"/>
</dbReference>
<dbReference type="Pfam" id="PF05697">
    <property type="entry name" value="Trigger_N"/>
    <property type="match status" value="1"/>
</dbReference>
<keyword evidence="5 12" id="KW-0132">Cell division</keyword>
<evidence type="ECO:0000259" key="14">
    <source>
        <dbReference type="PROSITE" id="PS50059"/>
    </source>
</evidence>
<comment type="similarity">
    <text evidence="3 12">Belongs to the FKBP-type PPIase family. Tig subfamily.</text>
</comment>
<keyword evidence="7 12" id="KW-0143">Chaperone</keyword>
<keyword evidence="9 12" id="KW-0131">Cell cycle</keyword>
<evidence type="ECO:0000256" key="4">
    <source>
        <dbReference type="ARBA" id="ARBA00016902"/>
    </source>
</evidence>
<dbReference type="Proteomes" id="UP000255036">
    <property type="component" value="Unassembled WGS sequence"/>
</dbReference>
<comment type="function">
    <text evidence="10">Involved in protein export. Acts as a chaperone by maintaining the newly synthesized protein in an open conformation. Functions as a peptidyl-prolyl cis-trans isomerase.</text>
</comment>
<dbReference type="InterPro" id="IPR046357">
    <property type="entry name" value="PPIase_dom_sf"/>
</dbReference>
<evidence type="ECO:0000256" key="10">
    <source>
        <dbReference type="ARBA" id="ARBA00024849"/>
    </source>
</evidence>
<dbReference type="PROSITE" id="PS50059">
    <property type="entry name" value="FKBP_PPIASE"/>
    <property type="match status" value="1"/>
</dbReference>
<dbReference type="NCBIfam" id="TIGR00115">
    <property type="entry name" value="tig"/>
    <property type="match status" value="1"/>
</dbReference>
<accession>A0A371AV35</accession>
<keyword evidence="8 11" id="KW-0413">Isomerase</keyword>
<dbReference type="RefSeq" id="WP_115481961.1">
    <property type="nucleotide sequence ID" value="NZ_QRCT01000026.1"/>
</dbReference>
<dbReference type="Gene3D" id="1.10.3120.10">
    <property type="entry name" value="Trigger factor, C-terminal domain"/>
    <property type="match status" value="1"/>
</dbReference>
<dbReference type="GO" id="GO:0003755">
    <property type="term" value="F:peptidyl-prolyl cis-trans isomerase activity"/>
    <property type="evidence" value="ECO:0007669"/>
    <property type="project" value="UniProtKB-KW"/>
</dbReference>
<organism evidence="15 16">
    <name type="scientific">Anaerosacchariphilus polymeriproducens</name>
    <dbReference type="NCBI Taxonomy" id="1812858"/>
    <lineage>
        <taxon>Bacteria</taxon>
        <taxon>Bacillati</taxon>
        <taxon>Bacillota</taxon>
        <taxon>Clostridia</taxon>
        <taxon>Lachnospirales</taxon>
        <taxon>Lachnospiraceae</taxon>
        <taxon>Anaerosacchariphilus</taxon>
    </lineage>
</organism>
<feature type="domain" description="PPIase FKBP-type" evidence="14">
    <location>
        <begin position="102"/>
        <end position="184"/>
    </location>
</feature>
<reference evidence="15 16" key="1">
    <citation type="submission" date="2018-07" db="EMBL/GenBank/DDBJ databases">
        <title>Anaerosacharophilus polymeroproducens gen. nov. sp. nov., an anaerobic bacterium isolated from salt field.</title>
        <authorList>
            <person name="Kim W."/>
            <person name="Yang S.-H."/>
            <person name="Oh J."/>
            <person name="Lee J.-H."/>
            <person name="Kwon K.K."/>
        </authorList>
    </citation>
    <scope>NUCLEOTIDE SEQUENCE [LARGE SCALE GENOMIC DNA]</scope>
    <source>
        <strain evidence="15 16">MCWD5</strain>
    </source>
</reference>
<dbReference type="InterPro" id="IPR008880">
    <property type="entry name" value="Trigger_fac_C"/>
</dbReference>
<dbReference type="InterPro" id="IPR001179">
    <property type="entry name" value="PPIase_FKBP_dom"/>
</dbReference>